<organism evidence="2 3">
    <name type="scientific">Lamprobacter modestohalophilus</name>
    <dbReference type="NCBI Taxonomy" id="1064514"/>
    <lineage>
        <taxon>Bacteria</taxon>
        <taxon>Pseudomonadati</taxon>
        <taxon>Pseudomonadota</taxon>
        <taxon>Gammaproteobacteria</taxon>
        <taxon>Chromatiales</taxon>
        <taxon>Chromatiaceae</taxon>
        <taxon>Lamprobacter</taxon>
    </lineage>
</organism>
<dbReference type="GO" id="GO:0006313">
    <property type="term" value="P:DNA transposition"/>
    <property type="evidence" value="ECO:0007669"/>
    <property type="project" value="InterPro"/>
</dbReference>
<dbReference type="EMBL" id="NRRY01000010">
    <property type="protein sequence ID" value="MBK1618455.1"/>
    <property type="molecule type" value="Genomic_DNA"/>
</dbReference>
<dbReference type="GO" id="GO:0004803">
    <property type="term" value="F:transposase activity"/>
    <property type="evidence" value="ECO:0007669"/>
    <property type="project" value="InterPro"/>
</dbReference>
<protein>
    <submittedName>
        <fullName evidence="2">IS200/IS605 family transposase</fullName>
    </submittedName>
</protein>
<name>A0A9X0W7X3_9GAMM</name>
<dbReference type="PANTHER" id="PTHR33360">
    <property type="entry name" value="TRANSPOSASE FOR INSERTION SEQUENCE ELEMENT IS200"/>
    <property type="match status" value="1"/>
</dbReference>
<dbReference type="Proteomes" id="UP001138768">
    <property type="component" value="Unassembled WGS sequence"/>
</dbReference>
<dbReference type="SMART" id="SM01321">
    <property type="entry name" value="Y1_Tnp"/>
    <property type="match status" value="1"/>
</dbReference>
<comment type="caution">
    <text evidence="2">The sequence shown here is derived from an EMBL/GenBank/DDBJ whole genome shotgun (WGS) entry which is preliminary data.</text>
</comment>
<dbReference type="PANTHER" id="PTHR33360:SF2">
    <property type="entry name" value="TRANSPOSASE FOR INSERTION SEQUENCE ELEMENT IS200"/>
    <property type="match status" value="1"/>
</dbReference>
<dbReference type="NCBIfam" id="NF033573">
    <property type="entry name" value="transpos_IS200"/>
    <property type="match status" value="1"/>
</dbReference>
<feature type="domain" description="Transposase IS200-like" evidence="1">
    <location>
        <begin position="12"/>
        <end position="132"/>
    </location>
</feature>
<gene>
    <name evidence="2" type="ORF">CKO42_08395</name>
</gene>
<dbReference type="SUPFAM" id="SSF143422">
    <property type="entry name" value="Transposase IS200-like"/>
    <property type="match status" value="1"/>
</dbReference>
<accession>A0A9X0W7X3</accession>
<evidence type="ECO:0000259" key="1">
    <source>
        <dbReference type="SMART" id="SM01321"/>
    </source>
</evidence>
<keyword evidence="3" id="KW-1185">Reference proteome</keyword>
<dbReference type="AlphaFoldDB" id="A0A9X0W7X3"/>
<dbReference type="GO" id="GO:0003677">
    <property type="term" value="F:DNA binding"/>
    <property type="evidence" value="ECO:0007669"/>
    <property type="project" value="InterPro"/>
</dbReference>
<dbReference type="Pfam" id="PF01797">
    <property type="entry name" value="Y1_Tnp"/>
    <property type="match status" value="1"/>
</dbReference>
<evidence type="ECO:0000313" key="2">
    <source>
        <dbReference type="EMBL" id="MBK1618455.1"/>
    </source>
</evidence>
<dbReference type="Gene3D" id="3.30.70.1290">
    <property type="entry name" value="Transposase IS200-like"/>
    <property type="match status" value="1"/>
</dbReference>
<proteinExistence type="predicted"/>
<reference evidence="2 3" key="1">
    <citation type="journal article" date="2020" name="Microorganisms">
        <title>Osmotic Adaptation and Compatible Solute Biosynthesis of Phototrophic Bacteria as Revealed from Genome Analyses.</title>
        <authorList>
            <person name="Imhoff J.F."/>
            <person name="Rahn T."/>
            <person name="Kunzel S."/>
            <person name="Keller A."/>
            <person name="Neulinger S.C."/>
        </authorList>
    </citation>
    <scope>NUCLEOTIDE SEQUENCE [LARGE SCALE GENOMIC DNA]</scope>
    <source>
        <strain evidence="2 3">DSM 25653</strain>
    </source>
</reference>
<dbReference type="InterPro" id="IPR002686">
    <property type="entry name" value="Transposase_17"/>
</dbReference>
<dbReference type="InterPro" id="IPR036515">
    <property type="entry name" value="Transposase_17_sf"/>
</dbReference>
<evidence type="ECO:0000313" key="3">
    <source>
        <dbReference type="Proteomes" id="UP001138768"/>
    </source>
</evidence>
<sequence length="145" mass="16626">MDNSNRSSSHAVFNIKLHIVFVTKYRRPTLTPELLAYLETAFAEILSAWRCRLIEFGGEVDHVHLLIDIHPALDLSVLINNLKTASARRARNRFAEHLGAFYSKPLFWHRAYFVGSVGGMTLETVRDYVQAQGTKEQRRSRAQRA</sequence>
<dbReference type="RefSeq" id="WP_200241990.1">
    <property type="nucleotide sequence ID" value="NZ_NRRY01000010.1"/>
</dbReference>